<evidence type="ECO:0000313" key="2">
    <source>
        <dbReference type="EMBL" id="AQQ69361.1"/>
    </source>
</evidence>
<dbReference type="InterPro" id="IPR033932">
    <property type="entry name" value="YtcJ-like"/>
</dbReference>
<feature type="domain" description="Amidohydrolase 3" evidence="1">
    <location>
        <begin position="54"/>
        <end position="545"/>
    </location>
</feature>
<name>A0A1Q2M9J6_9GAMM</name>
<dbReference type="Gene3D" id="3.10.310.70">
    <property type="match status" value="1"/>
</dbReference>
<organism evidence="2 3">
    <name type="scientific">Microbulbifer agarilyticus</name>
    <dbReference type="NCBI Taxonomy" id="260552"/>
    <lineage>
        <taxon>Bacteria</taxon>
        <taxon>Pseudomonadati</taxon>
        <taxon>Pseudomonadota</taxon>
        <taxon>Gammaproteobacteria</taxon>
        <taxon>Cellvibrionales</taxon>
        <taxon>Microbulbiferaceae</taxon>
        <taxon>Microbulbifer</taxon>
    </lineage>
</organism>
<reference evidence="2" key="1">
    <citation type="submission" date="2017-02" db="EMBL/GenBank/DDBJ databases">
        <title>Genome of Microbulbifer agarilyticus GP101.</title>
        <authorList>
            <person name="Jung J."/>
            <person name="Bae S.S."/>
            <person name="Baek K."/>
        </authorList>
    </citation>
    <scope>NUCLEOTIDE SEQUENCE [LARGE SCALE GENOMIC DNA]</scope>
    <source>
        <strain evidence="2">GP101</strain>
    </source>
</reference>
<dbReference type="SUPFAM" id="SSF51338">
    <property type="entry name" value="Composite domain of metallo-dependent hydrolases"/>
    <property type="match status" value="1"/>
</dbReference>
<keyword evidence="2" id="KW-0378">Hydrolase</keyword>
<protein>
    <submittedName>
        <fullName evidence="2">Hydrolase</fullName>
    </submittedName>
</protein>
<dbReference type="InterPro" id="IPR032466">
    <property type="entry name" value="Metal_Hydrolase"/>
</dbReference>
<dbReference type="InterPro" id="IPR013108">
    <property type="entry name" value="Amidohydro_3"/>
</dbReference>
<dbReference type="CDD" id="cd01300">
    <property type="entry name" value="YtcJ_like"/>
    <property type="match status" value="1"/>
</dbReference>
<dbReference type="GO" id="GO:0016810">
    <property type="term" value="F:hydrolase activity, acting on carbon-nitrogen (but not peptide) bonds"/>
    <property type="evidence" value="ECO:0007669"/>
    <property type="project" value="InterPro"/>
</dbReference>
<keyword evidence="3" id="KW-1185">Reference proteome</keyword>
<evidence type="ECO:0000259" key="1">
    <source>
        <dbReference type="Pfam" id="PF07969"/>
    </source>
</evidence>
<dbReference type="STRING" id="260552.Mag101_03415"/>
<sequence length="557" mass="62511">MTIFVAKDIITMEDSMPRASAVAVADGRIVAVGSLDSLKSWIDARGAKIDRRFEDKVLMPGFIDPHVHPSLPAVLTQFPFLAPDDWELPTGTFPGATTPEAYLVALKNQAKEYFDDPDRDDKVPFISWGYHQLWHGEINRKKLNEIFGDKPVLLWHRSFHELIGNDAAYDLIGVTESDVANVEEADWESGRVWENGFVAVLPKLTFLFEPERYKKGMKNFALMLQQGGVTSAMDMGVGIFGDPEGEMALIKETMGKDVPARVVLTPIITYFIAEKMSPQAALKKTEEWEKGSTDNVIFDKHFKLMMDGAIYSGLSQYKYPGYLDGHEGVWMAPLDVTYDFAKTFWNAGYQLHAHTNGDKSAEALLDILRKLQEQNPRVDHRMTLEHFAYATKDQLKQMEALGMMVSANPYYQFILSDMYADKWLGEDRARNMVPLGDAQKLGINVSLHSDNPMAPLNPLLLAWTATNRTTIGGKKNNESQKLSLDEALQAITINAAWQMRMEDEIGSIRAGKKADFVVLEEDPYEVGPEGLKDIEIWGTVFEGKVYPLVNGVRGDSE</sequence>
<proteinExistence type="predicted"/>
<gene>
    <name evidence="2" type="ORF">Mag101_03415</name>
</gene>
<dbReference type="OrthoDB" id="5734927at2"/>
<evidence type="ECO:0000313" key="3">
    <source>
        <dbReference type="Proteomes" id="UP000188219"/>
    </source>
</evidence>
<dbReference type="Gene3D" id="3.20.20.140">
    <property type="entry name" value="Metal-dependent hydrolases"/>
    <property type="match status" value="1"/>
</dbReference>
<dbReference type="Pfam" id="PF07969">
    <property type="entry name" value="Amidohydro_3"/>
    <property type="match status" value="1"/>
</dbReference>
<dbReference type="EMBL" id="CP019650">
    <property type="protein sequence ID" value="AQQ69361.1"/>
    <property type="molecule type" value="Genomic_DNA"/>
</dbReference>
<dbReference type="PANTHER" id="PTHR22642:SF2">
    <property type="entry name" value="PROTEIN LONG AFTER FAR-RED 3"/>
    <property type="match status" value="1"/>
</dbReference>
<dbReference type="Gene3D" id="2.30.40.10">
    <property type="entry name" value="Urease, subunit C, domain 1"/>
    <property type="match status" value="1"/>
</dbReference>
<dbReference type="AlphaFoldDB" id="A0A1Q2M9J6"/>
<dbReference type="KEGG" id="maga:Mag101_03415"/>
<dbReference type="InterPro" id="IPR011059">
    <property type="entry name" value="Metal-dep_hydrolase_composite"/>
</dbReference>
<dbReference type="PANTHER" id="PTHR22642">
    <property type="entry name" value="IMIDAZOLONEPROPIONASE"/>
    <property type="match status" value="1"/>
</dbReference>
<dbReference type="Proteomes" id="UP000188219">
    <property type="component" value="Chromosome"/>
</dbReference>
<dbReference type="SUPFAM" id="SSF51556">
    <property type="entry name" value="Metallo-dependent hydrolases"/>
    <property type="match status" value="1"/>
</dbReference>
<accession>A0A1Q2M9J6</accession>